<comment type="caution">
    <text evidence="2">The sequence shown here is derived from an EMBL/GenBank/DDBJ whole genome shotgun (WGS) entry which is preliminary data.</text>
</comment>
<evidence type="ECO:0000313" key="3">
    <source>
        <dbReference type="Proteomes" id="UP000654075"/>
    </source>
</evidence>
<reference evidence="2" key="1">
    <citation type="submission" date="2021-02" db="EMBL/GenBank/DDBJ databases">
        <authorList>
            <person name="Dougan E. K."/>
            <person name="Rhodes N."/>
            <person name="Thang M."/>
            <person name="Chan C."/>
        </authorList>
    </citation>
    <scope>NUCLEOTIDE SEQUENCE</scope>
</reference>
<proteinExistence type="predicted"/>
<evidence type="ECO:0000313" key="2">
    <source>
        <dbReference type="EMBL" id="CAE8598547.1"/>
    </source>
</evidence>
<dbReference type="InterPro" id="IPR032675">
    <property type="entry name" value="LRR_dom_sf"/>
</dbReference>
<name>A0A813EBP5_POLGL</name>
<dbReference type="Proteomes" id="UP000654075">
    <property type="component" value="Unassembled WGS sequence"/>
</dbReference>
<dbReference type="SMART" id="SM00256">
    <property type="entry name" value="FBOX"/>
    <property type="match status" value="1"/>
</dbReference>
<sequence>MALSLAPLDTLCHCFEFFDLLQRLTCEAASRRWREAVQDPCLWTILTPRAEELGSLGLVLKRFGRHVRRLEVRASGPHRYRSSLSQLSMCQNLQELSISGLRGSELQHFCRPALQVSSLRALCLDCDPYFSLGSFSHQTGSNVASLPTAWLKEAFPALERLSCHYLE</sequence>
<feature type="non-terminal residue" evidence="2">
    <location>
        <position position="167"/>
    </location>
</feature>
<keyword evidence="3" id="KW-1185">Reference proteome</keyword>
<dbReference type="SUPFAM" id="SSF81383">
    <property type="entry name" value="F-box domain"/>
    <property type="match status" value="1"/>
</dbReference>
<evidence type="ECO:0000259" key="1">
    <source>
        <dbReference type="SMART" id="SM00256"/>
    </source>
</evidence>
<dbReference type="InterPro" id="IPR001810">
    <property type="entry name" value="F-box_dom"/>
</dbReference>
<dbReference type="InterPro" id="IPR036047">
    <property type="entry name" value="F-box-like_dom_sf"/>
</dbReference>
<accession>A0A813EBP5</accession>
<organism evidence="2 3">
    <name type="scientific">Polarella glacialis</name>
    <name type="common">Dinoflagellate</name>
    <dbReference type="NCBI Taxonomy" id="89957"/>
    <lineage>
        <taxon>Eukaryota</taxon>
        <taxon>Sar</taxon>
        <taxon>Alveolata</taxon>
        <taxon>Dinophyceae</taxon>
        <taxon>Suessiales</taxon>
        <taxon>Suessiaceae</taxon>
        <taxon>Polarella</taxon>
    </lineage>
</organism>
<dbReference type="AlphaFoldDB" id="A0A813EBP5"/>
<dbReference type="Pfam" id="PF00646">
    <property type="entry name" value="F-box"/>
    <property type="match status" value="1"/>
</dbReference>
<dbReference type="Gene3D" id="3.80.10.10">
    <property type="entry name" value="Ribonuclease Inhibitor"/>
    <property type="match status" value="1"/>
</dbReference>
<protein>
    <recommendedName>
        <fullName evidence="1">F-box domain-containing protein</fullName>
    </recommendedName>
</protein>
<feature type="domain" description="F-box" evidence="1">
    <location>
        <begin position="6"/>
        <end position="46"/>
    </location>
</feature>
<gene>
    <name evidence="2" type="ORF">PGLA1383_LOCUS16952</name>
</gene>
<dbReference type="EMBL" id="CAJNNV010010373">
    <property type="protein sequence ID" value="CAE8598547.1"/>
    <property type="molecule type" value="Genomic_DNA"/>
</dbReference>
<dbReference type="OrthoDB" id="428851at2759"/>